<organism evidence="2 3">
    <name type="scientific">Parafrankia soli</name>
    <dbReference type="NCBI Taxonomy" id="2599596"/>
    <lineage>
        <taxon>Bacteria</taxon>
        <taxon>Bacillati</taxon>
        <taxon>Actinomycetota</taxon>
        <taxon>Actinomycetes</taxon>
        <taxon>Frankiales</taxon>
        <taxon>Frankiaceae</taxon>
        <taxon>Parafrankia</taxon>
    </lineage>
</organism>
<protein>
    <recommendedName>
        <fullName evidence="4">DUF2752 domain-containing protein</fullName>
    </recommendedName>
</protein>
<keyword evidence="1" id="KW-0812">Transmembrane</keyword>
<dbReference type="AlphaFoldDB" id="A0A1S1Q432"/>
<evidence type="ECO:0000256" key="1">
    <source>
        <dbReference type="SAM" id="Phobius"/>
    </source>
</evidence>
<dbReference type="OrthoDB" id="5966662at2"/>
<evidence type="ECO:0008006" key="4">
    <source>
        <dbReference type="Google" id="ProtNLM"/>
    </source>
</evidence>
<sequence>MATTGPWASRVRRRLVLAGAGCCLLAGLGYLAGTDPHDPSSVMPRCPVRAVTGLDCPACGGLRLTYDLLHGMPAAAARDNLFLLVCSPLLVALVVRQARAFDRGHPAPLPRPLAYGLAGAALAWMAVRNLPGWPLSPTSV</sequence>
<feature type="transmembrane region" description="Helical" evidence="1">
    <location>
        <begin position="81"/>
        <end position="101"/>
    </location>
</feature>
<keyword evidence="3" id="KW-1185">Reference proteome</keyword>
<keyword evidence="1" id="KW-0472">Membrane</keyword>
<reference evidence="3" key="1">
    <citation type="submission" date="2016-07" db="EMBL/GenBank/DDBJ databases">
        <title>Frankia sp. NRRL B-16219 Genome sequencing.</title>
        <authorList>
            <person name="Ghodhbane-Gtari F."/>
            <person name="Swanson E."/>
            <person name="Gueddou A."/>
            <person name="Louati M."/>
            <person name="Nouioui I."/>
            <person name="Hezbri K."/>
            <person name="Abebe-Akele F."/>
            <person name="Simpson S."/>
            <person name="Morris K."/>
            <person name="Thomas K."/>
            <person name="Gtari M."/>
            <person name="Tisa L.S."/>
        </authorList>
    </citation>
    <scope>NUCLEOTIDE SEQUENCE [LARGE SCALE GENOMIC DNA]</scope>
    <source>
        <strain evidence="3">NRRL B-16219</strain>
    </source>
</reference>
<evidence type="ECO:0000313" key="2">
    <source>
        <dbReference type="EMBL" id="OHV28241.1"/>
    </source>
</evidence>
<dbReference type="EMBL" id="MAXA01000213">
    <property type="protein sequence ID" value="OHV28241.1"/>
    <property type="molecule type" value="Genomic_DNA"/>
</dbReference>
<evidence type="ECO:0000313" key="3">
    <source>
        <dbReference type="Proteomes" id="UP000179769"/>
    </source>
</evidence>
<dbReference type="InterPro" id="IPR021215">
    <property type="entry name" value="DUF2752"/>
</dbReference>
<comment type="caution">
    <text evidence="2">The sequence shown here is derived from an EMBL/GenBank/DDBJ whole genome shotgun (WGS) entry which is preliminary data.</text>
</comment>
<dbReference type="RefSeq" id="WP_071063592.1">
    <property type="nucleotide sequence ID" value="NZ_JBFLUH010000012.1"/>
</dbReference>
<name>A0A1S1Q432_9ACTN</name>
<gene>
    <name evidence="2" type="ORF">BBK14_03520</name>
</gene>
<dbReference type="Proteomes" id="UP000179769">
    <property type="component" value="Unassembled WGS sequence"/>
</dbReference>
<accession>A0A1S1Q432</accession>
<keyword evidence="1" id="KW-1133">Transmembrane helix</keyword>
<dbReference type="Pfam" id="PF10825">
    <property type="entry name" value="DUF2752"/>
    <property type="match status" value="1"/>
</dbReference>
<proteinExistence type="predicted"/>